<reference evidence="2 3" key="1">
    <citation type="submission" date="2014-07" db="EMBL/GenBank/DDBJ databases">
        <title>Methanogenic archaea and the global carbon cycle.</title>
        <authorList>
            <person name="Henriksen J.R."/>
            <person name="Luke J."/>
            <person name="Reinhart S."/>
            <person name="Benedict M.N."/>
            <person name="Youngblut N.D."/>
            <person name="Metcalf M.E."/>
            <person name="Whitaker R.J."/>
            <person name="Metcalf W.W."/>
        </authorList>
    </citation>
    <scope>NUCLEOTIDE SEQUENCE [LARGE SCALE GENOMIC DNA]</scope>
    <source>
        <strain evidence="2 3">HI350</strain>
    </source>
</reference>
<gene>
    <name evidence="2" type="ORF">MSSIH_0756</name>
</gene>
<keyword evidence="1" id="KW-1133">Transmembrane helix</keyword>
<feature type="transmembrane region" description="Helical" evidence="1">
    <location>
        <begin position="67"/>
        <end position="85"/>
    </location>
</feature>
<dbReference type="RefSeq" id="WP_048170267.1">
    <property type="nucleotide sequence ID" value="NZ_CP009507.1"/>
</dbReference>
<protein>
    <submittedName>
        <fullName evidence="2">ABC transporter, permease protein</fullName>
    </submittedName>
</protein>
<name>A0A0E3LA58_9EURY</name>
<dbReference type="Proteomes" id="UP000033092">
    <property type="component" value="Chromosome"/>
</dbReference>
<keyword evidence="1" id="KW-0812">Transmembrane</keyword>
<evidence type="ECO:0000256" key="1">
    <source>
        <dbReference type="SAM" id="Phobius"/>
    </source>
</evidence>
<accession>A0A0E3LA58</accession>
<organism evidence="2 3">
    <name type="scientific">Methanosarcina siciliae HI350</name>
    <dbReference type="NCBI Taxonomy" id="1434119"/>
    <lineage>
        <taxon>Archaea</taxon>
        <taxon>Methanobacteriati</taxon>
        <taxon>Methanobacteriota</taxon>
        <taxon>Stenosarchaea group</taxon>
        <taxon>Methanomicrobia</taxon>
        <taxon>Methanosarcinales</taxon>
        <taxon>Methanosarcinaceae</taxon>
        <taxon>Methanosarcina</taxon>
    </lineage>
</organism>
<keyword evidence="1" id="KW-0472">Membrane</keyword>
<feature type="transmembrane region" description="Helical" evidence="1">
    <location>
        <begin position="32"/>
        <end position="55"/>
    </location>
</feature>
<evidence type="ECO:0000313" key="2">
    <source>
        <dbReference type="EMBL" id="AKB31446.1"/>
    </source>
</evidence>
<sequence>MSVERGEKTITALIPGLAIRIVAPLIEFEVKGFSGLLSSLVFMVLISATFVGIDLRFASKTDDMHGFRLITGLIAFPVFLLSGAFQDLFAEVIGC</sequence>
<dbReference type="AlphaFoldDB" id="A0A0E3LA58"/>
<dbReference type="GeneID" id="24859562"/>
<dbReference type="HOGENOM" id="CLU_2597796_0_0_2"/>
<dbReference type="KEGG" id="msz:MSSIH_0756"/>
<dbReference type="PATRIC" id="fig|1434119.4.peg.951"/>
<dbReference type="GeneID" id="41604731"/>
<proteinExistence type="predicted"/>
<feature type="transmembrane region" description="Helical" evidence="1">
    <location>
        <begin position="9"/>
        <end position="26"/>
    </location>
</feature>
<dbReference type="EMBL" id="CP009507">
    <property type="protein sequence ID" value="AKB31446.1"/>
    <property type="molecule type" value="Genomic_DNA"/>
</dbReference>
<evidence type="ECO:0000313" key="3">
    <source>
        <dbReference type="Proteomes" id="UP000033092"/>
    </source>
</evidence>